<feature type="chain" id="PRO_5015710084" description="Xylan alpha-1,2-glucuronidase" evidence="11">
    <location>
        <begin position="27"/>
        <end position="722"/>
    </location>
</feature>
<protein>
    <recommendedName>
        <fullName evidence="10">Xylan alpha-1,2-glucuronidase</fullName>
        <ecNumber evidence="10">3.2.1.131</ecNumber>
    </recommendedName>
</protein>
<evidence type="ECO:0000259" key="12">
    <source>
        <dbReference type="Pfam" id="PF03648"/>
    </source>
</evidence>
<dbReference type="PANTHER" id="PTHR39207">
    <property type="entry name" value="ALPHA-GLUCURONIDASE A"/>
    <property type="match status" value="1"/>
</dbReference>
<evidence type="ECO:0000256" key="4">
    <source>
        <dbReference type="ARBA" id="ARBA00023277"/>
    </source>
</evidence>
<dbReference type="Gene3D" id="3.30.379.10">
    <property type="entry name" value="Chitobiase/beta-hexosaminidase domain 2-like"/>
    <property type="match status" value="1"/>
</dbReference>
<evidence type="ECO:0000256" key="1">
    <source>
        <dbReference type="ARBA" id="ARBA00008833"/>
    </source>
</evidence>
<dbReference type="GO" id="GO:0046559">
    <property type="term" value="F:alpha-glucuronidase activity"/>
    <property type="evidence" value="ECO:0007669"/>
    <property type="project" value="InterPro"/>
</dbReference>
<dbReference type="InterPro" id="IPR029018">
    <property type="entry name" value="Hex-like_dom2"/>
</dbReference>
<evidence type="ECO:0000256" key="8">
    <source>
        <dbReference type="PIRNR" id="PIRNR029900"/>
    </source>
</evidence>
<feature type="active site" description="Proton acceptor" evidence="9">
    <location>
        <position position="386"/>
    </location>
</feature>
<dbReference type="Proteomes" id="UP000237310">
    <property type="component" value="Unassembled WGS sequence"/>
</dbReference>
<dbReference type="PIRSF" id="PIRSF029900">
    <property type="entry name" value="Alpha-glucuronds"/>
    <property type="match status" value="1"/>
</dbReference>
<feature type="domain" description="Glycosyl hydrolase family 67 catalytic" evidence="14">
    <location>
        <begin position="155"/>
        <end position="474"/>
    </location>
</feature>
<evidence type="ECO:0000256" key="9">
    <source>
        <dbReference type="PIRSR" id="PIRSR029900-1"/>
    </source>
</evidence>
<keyword evidence="16" id="KW-1185">Reference proteome</keyword>
<reference evidence="15 16" key="1">
    <citation type="submission" date="2018-01" db="EMBL/GenBank/DDBJ databases">
        <authorList>
            <person name="Gaut B.S."/>
            <person name="Morton B.R."/>
            <person name="Clegg M.T."/>
            <person name="Duvall M.R."/>
        </authorList>
    </citation>
    <scope>NUCLEOTIDE SEQUENCE [LARGE SCALE GENOMIC DNA]</scope>
    <source>
        <strain evidence="15 16">HR-AY</strain>
    </source>
</reference>
<keyword evidence="6 10" id="KW-0624">Polysaccharide degradation</keyword>
<dbReference type="InterPro" id="IPR017853">
    <property type="entry name" value="GH"/>
</dbReference>
<sequence>MSRLTYVFSLFLIPLLLFCINSSAQADYKLWLQYKKIQDSKLASEYKSKINGIFALGNSATIQATSKELQSGLSSLLDTKIQTQQDINGENTLVFGSKSSLNEDIIKNLKNELDQVNNEGYLIKTFSLNNKNHILITGNTDIGVLYGVFNFLKLLQTNKSIENLNIVDSPKINVRMLNHWDNLNGTVERGYAGSSLWNWQKLPDFIDQRYIDYARANASIGINGTVLNNVNANALILTPQYLEKVEALANTFRPYGIKVYLTARFSAPIEIGGLKTADPYNAEVKNWWKEKAREIYKRIPDFGGFLVKANSEGQPGPQNYKRNHVDGANMLADALAPFGGIVMWRAFVYSEHDVNDRAKQAYSEFVPYDGQFRDNVIVQVKNGAIDFQPREPFHPMFGAMPKTPLMMEFQITQEYLGFSSHLVYLPKLYQEVLESDTYSKGKGSTVAKIIDGSLDNHKLTGIAGVANIGSDINWTGHPFAQANWYGFGRLAWNPHLDSETIADEWLRMTFSNDETFVNPIKEMMLKSREAVVNYMTPFGLHHIMDTGHHYGPGPWVSNLSRPEWNPTYYHKADKNGIGFDRSKTGSNATAQYNQEVAQVFNDVKTCPEKDLLWFHHLSWDYKLKNGQTLWNGMALKYQEGVDEVATMQTTWKKMGNYVDKTRFKEVQMLLNIQYKEAKWWRDACLLYFQQFSGKELPKGVEKPTQTLEYFESLKFPFAPGNN</sequence>
<comment type="subunit">
    <text evidence="10">Homodimer.</text>
</comment>
<evidence type="ECO:0000259" key="14">
    <source>
        <dbReference type="Pfam" id="PF07488"/>
    </source>
</evidence>
<dbReference type="GO" id="GO:0033939">
    <property type="term" value="F:xylan alpha-1,2-glucuronosidase activity"/>
    <property type="evidence" value="ECO:0007669"/>
    <property type="project" value="UniProtKB-EC"/>
</dbReference>
<dbReference type="InterPro" id="IPR011100">
    <property type="entry name" value="Glyco_hydro_67_cat"/>
</dbReference>
<feature type="domain" description="Alpha glucuronidase N-terminal" evidence="12">
    <location>
        <begin position="30"/>
        <end position="151"/>
    </location>
</feature>
<dbReference type="InterPro" id="IPR005154">
    <property type="entry name" value="Glyco_hydro_67_aGlcAse_N"/>
</dbReference>
<keyword evidence="3 8" id="KW-0378">Hydrolase</keyword>
<dbReference type="InterPro" id="IPR011395">
    <property type="entry name" value="Glyco_hydro_67_aGlcAse"/>
</dbReference>
<dbReference type="EC" id="3.2.1.131" evidence="10"/>
<dbReference type="Pfam" id="PF07477">
    <property type="entry name" value="Glyco_hydro_67C"/>
    <property type="match status" value="1"/>
</dbReference>
<evidence type="ECO:0000313" key="16">
    <source>
        <dbReference type="Proteomes" id="UP000237310"/>
    </source>
</evidence>
<organism evidence="15 16">
    <name type="scientific">Flavobacterium alvei</name>
    <dbReference type="NCBI Taxonomy" id="2080416"/>
    <lineage>
        <taxon>Bacteria</taxon>
        <taxon>Pseudomonadati</taxon>
        <taxon>Bacteroidota</taxon>
        <taxon>Flavobacteriia</taxon>
        <taxon>Flavobacteriales</taxon>
        <taxon>Flavobacteriaceae</taxon>
        <taxon>Flavobacterium</taxon>
    </lineage>
</organism>
<dbReference type="Gene3D" id="3.20.20.80">
    <property type="entry name" value="Glycosidases"/>
    <property type="match status" value="1"/>
</dbReference>
<dbReference type="Pfam" id="PF07488">
    <property type="entry name" value="Glyco_hydro_67M"/>
    <property type="match status" value="1"/>
</dbReference>
<evidence type="ECO:0000256" key="2">
    <source>
        <dbReference type="ARBA" id="ARBA00022651"/>
    </source>
</evidence>
<evidence type="ECO:0000259" key="13">
    <source>
        <dbReference type="Pfam" id="PF07477"/>
    </source>
</evidence>
<dbReference type="OrthoDB" id="339499at2"/>
<dbReference type="InterPro" id="IPR011099">
    <property type="entry name" value="Glyco_hydro_67_C"/>
</dbReference>
<dbReference type="SUPFAM" id="SSF55545">
    <property type="entry name" value="beta-N-acetylhexosaminidase-like domain"/>
    <property type="match status" value="1"/>
</dbReference>
<dbReference type="Pfam" id="PF03648">
    <property type="entry name" value="Glyco_hydro_67N"/>
    <property type="match status" value="1"/>
</dbReference>
<feature type="domain" description="Glycosyl hydrolase family 67 C-terminal" evidence="13">
    <location>
        <begin position="475"/>
        <end position="700"/>
    </location>
</feature>
<comment type="similarity">
    <text evidence="1 8 10">Belongs to the glycosyl hydrolase 67 family.</text>
</comment>
<dbReference type="FunFam" id="3.20.20.80:FF:000096">
    <property type="entry name" value="Xylan alpha-1,2-glucuronidase"/>
    <property type="match status" value="1"/>
</dbReference>
<comment type="catalytic activity">
    <reaction evidence="7 10">
        <text>Hydrolysis of (1-&gt;2)-alpha-D-(4-O-methyl)glucuronosyl links in the main chain of hardwood xylans.</text>
        <dbReference type="EC" id="3.2.1.131"/>
    </reaction>
</comment>
<dbReference type="EMBL" id="PQVG01000001">
    <property type="protein sequence ID" value="POY41367.1"/>
    <property type="molecule type" value="Genomic_DNA"/>
</dbReference>
<gene>
    <name evidence="15" type="ORF">C3L50_02250</name>
</gene>
<keyword evidence="11" id="KW-0732">Signal</keyword>
<evidence type="ECO:0000256" key="3">
    <source>
        <dbReference type="ARBA" id="ARBA00022801"/>
    </source>
</evidence>
<dbReference type="Gene3D" id="3.90.1330.10">
    <property type="entry name" value="Alpha-glucuronidase, C-terminal domain"/>
    <property type="match status" value="1"/>
</dbReference>
<feature type="active site" description="Proton donor" evidence="9">
    <location>
        <position position="312"/>
    </location>
</feature>
<dbReference type="GO" id="GO:2000886">
    <property type="term" value="P:glucuronoxylan catabolic process"/>
    <property type="evidence" value="ECO:0007669"/>
    <property type="project" value="UniProtKB-ARBA"/>
</dbReference>
<dbReference type="GO" id="GO:0005576">
    <property type="term" value="C:extracellular region"/>
    <property type="evidence" value="ECO:0007669"/>
    <property type="project" value="InterPro"/>
</dbReference>
<accession>A0A2S5AGT3</accession>
<evidence type="ECO:0000256" key="10">
    <source>
        <dbReference type="RuleBase" id="RU361198"/>
    </source>
</evidence>
<dbReference type="AlphaFoldDB" id="A0A2S5AGT3"/>
<feature type="active site" description="Proton acceptor" evidence="9">
    <location>
        <position position="414"/>
    </location>
</feature>
<dbReference type="PANTHER" id="PTHR39207:SF1">
    <property type="entry name" value="ALPHA-GLUCURONIDASE A"/>
    <property type="match status" value="1"/>
</dbReference>
<evidence type="ECO:0000256" key="7">
    <source>
        <dbReference type="ARBA" id="ARBA00052795"/>
    </source>
</evidence>
<dbReference type="InterPro" id="IPR037054">
    <property type="entry name" value="A-glucoronidase_C_sf"/>
</dbReference>
<evidence type="ECO:0000256" key="11">
    <source>
        <dbReference type="SAM" id="SignalP"/>
    </source>
</evidence>
<dbReference type="RefSeq" id="WP_103804506.1">
    <property type="nucleotide sequence ID" value="NZ_PQVG01000001.1"/>
</dbReference>
<evidence type="ECO:0000256" key="6">
    <source>
        <dbReference type="ARBA" id="ARBA00023326"/>
    </source>
</evidence>
<comment type="caution">
    <text evidence="15">The sequence shown here is derived from an EMBL/GenBank/DDBJ whole genome shotgun (WGS) entry which is preliminary data.</text>
</comment>
<proteinExistence type="inferred from homology"/>
<evidence type="ECO:0000256" key="5">
    <source>
        <dbReference type="ARBA" id="ARBA00023295"/>
    </source>
</evidence>
<keyword evidence="4 10" id="KW-0119">Carbohydrate metabolism</keyword>
<evidence type="ECO:0000313" key="15">
    <source>
        <dbReference type="EMBL" id="POY41367.1"/>
    </source>
</evidence>
<name>A0A2S5AGT3_9FLAO</name>
<feature type="signal peptide" evidence="11">
    <location>
        <begin position="1"/>
        <end position="26"/>
    </location>
</feature>
<dbReference type="SUPFAM" id="SSF51445">
    <property type="entry name" value="(Trans)glycosidases"/>
    <property type="match status" value="1"/>
</dbReference>
<keyword evidence="2 8" id="KW-0858">Xylan degradation</keyword>
<keyword evidence="5 8" id="KW-0326">Glycosidase</keyword>